<dbReference type="GO" id="GO:0016491">
    <property type="term" value="F:oxidoreductase activity"/>
    <property type="evidence" value="ECO:0007669"/>
    <property type="project" value="UniProtKB-KW"/>
</dbReference>
<dbReference type="OrthoDB" id="9804207at2"/>
<dbReference type="Pfam" id="PF00881">
    <property type="entry name" value="Nitroreductase"/>
    <property type="match status" value="2"/>
</dbReference>
<keyword evidence="2" id="KW-0560">Oxidoreductase</keyword>
<evidence type="ECO:0000256" key="2">
    <source>
        <dbReference type="ARBA" id="ARBA00023002"/>
    </source>
</evidence>
<evidence type="ECO:0000256" key="1">
    <source>
        <dbReference type="ARBA" id="ARBA00007118"/>
    </source>
</evidence>
<dbReference type="InterPro" id="IPR029479">
    <property type="entry name" value="Nitroreductase"/>
</dbReference>
<dbReference type="EMBL" id="VYKL01000010">
    <property type="protein sequence ID" value="KAA9028367.1"/>
    <property type="molecule type" value="Genomic_DNA"/>
</dbReference>
<protein>
    <submittedName>
        <fullName evidence="4">Nitroreductase</fullName>
    </submittedName>
</protein>
<evidence type="ECO:0000313" key="4">
    <source>
        <dbReference type="EMBL" id="KAA9028367.1"/>
    </source>
</evidence>
<dbReference type="AlphaFoldDB" id="A0A5J5HZA6"/>
<keyword evidence="5" id="KW-1185">Reference proteome</keyword>
<accession>A0A5J5HZA6</accession>
<dbReference type="Gene3D" id="3.40.109.10">
    <property type="entry name" value="NADH Oxidase"/>
    <property type="match status" value="1"/>
</dbReference>
<name>A0A5J5HZA6_9BACI</name>
<dbReference type="InterPro" id="IPR000415">
    <property type="entry name" value="Nitroreductase-like"/>
</dbReference>
<proteinExistence type="inferred from homology"/>
<evidence type="ECO:0000313" key="5">
    <source>
        <dbReference type="Proteomes" id="UP000326671"/>
    </source>
</evidence>
<sequence>MNIFEAIQKRREITHYQQKPIAAEELEQIVNAAYLAPAGNNLPSREFILVTKRESLQYLSQATPFVPWLAEAQAAIIITGRPDISKYWLQDSSIASGFIWLSAVELGIGAAFGAIYHSEDQEESERRENYVREHLQIPTDRRIVAIIGLGYPEKEPPAKALLPRESIVHYDKFNK</sequence>
<evidence type="ECO:0000259" key="3">
    <source>
        <dbReference type="Pfam" id="PF00881"/>
    </source>
</evidence>
<comment type="similarity">
    <text evidence="1">Belongs to the nitroreductase family.</text>
</comment>
<dbReference type="SUPFAM" id="SSF55469">
    <property type="entry name" value="FMN-dependent nitroreductase-like"/>
    <property type="match status" value="1"/>
</dbReference>
<comment type="caution">
    <text evidence="4">The sequence shown here is derived from an EMBL/GenBank/DDBJ whole genome shotgun (WGS) entry which is preliminary data.</text>
</comment>
<gene>
    <name evidence="4" type="ORF">F4V44_03575</name>
</gene>
<dbReference type="PANTHER" id="PTHR43673:SF10">
    <property type="entry name" value="NADH DEHYDROGENASE_NAD(P)H NITROREDUCTASE XCC3605-RELATED"/>
    <property type="match status" value="1"/>
</dbReference>
<feature type="domain" description="Nitroreductase" evidence="3">
    <location>
        <begin position="66"/>
        <end position="151"/>
    </location>
</feature>
<dbReference type="RefSeq" id="WP_150438620.1">
    <property type="nucleotide sequence ID" value="NZ_VYKL01000010.1"/>
</dbReference>
<organism evidence="4 5">
    <name type="scientific">Niallia endozanthoxylica</name>
    <dbReference type="NCBI Taxonomy" id="2036016"/>
    <lineage>
        <taxon>Bacteria</taxon>
        <taxon>Bacillati</taxon>
        <taxon>Bacillota</taxon>
        <taxon>Bacilli</taxon>
        <taxon>Bacillales</taxon>
        <taxon>Bacillaceae</taxon>
        <taxon>Niallia</taxon>
    </lineage>
</organism>
<feature type="domain" description="Nitroreductase" evidence="3">
    <location>
        <begin position="7"/>
        <end position="62"/>
    </location>
</feature>
<dbReference type="Proteomes" id="UP000326671">
    <property type="component" value="Unassembled WGS sequence"/>
</dbReference>
<dbReference type="PANTHER" id="PTHR43673">
    <property type="entry name" value="NAD(P)H NITROREDUCTASE YDGI-RELATED"/>
    <property type="match status" value="1"/>
</dbReference>
<reference evidence="4 5" key="1">
    <citation type="submission" date="2019-09" db="EMBL/GenBank/DDBJ databases">
        <title>Whole genome sequences of isolates from the Mars Exploration Rovers.</title>
        <authorList>
            <person name="Seuylemezian A."/>
            <person name="Vaishampayan P."/>
        </authorList>
    </citation>
    <scope>NUCLEOTIDE SEQUENCE [LARGE SCALE GENOMIC DNA]</scope>
    <source>
        <strain evidence="4 5">MER_TA_151</strain>
    </source>
</reference>